<sequence>MPKSPYKAFKDRKDRQQDKAAKKAEEERQRNRDEETGWEKWPTTPPPQSEPTHNEDDDDVAIESDSDDDLQMLQYKKPGSSRSQQSLHSSPTSTRQRQGSTSSQGSVSIASSSLDLSRQTSFTLPTIPERSATPGGSGPRYIHRKHGSKGTQWSLHDRSPSGGIPNSFVSGESPEARSNRNSGLSVAGVAQKDFARNIPGEANSAYPFPQLSPPEEKKSRNNIPDENRLKARDGTLLRPGNASMAPEPPPRGYHKRTRTNTLGGAENDFADPNNAVKSGMAFASARHAPGGRPSPESLRKQRLPTIKPDAVKADSASQISSRHGDIPIAPPPRKSDEESPTRPSFEPGEYTAEELHAYRQLRLAFAHTMILERAGGVLTSLYKDPNWPADVPPMLSSAQNSSIMWAREAAKGFREDAKEHPVYLKFQRNGNDIAFRARNDLIETDGDMSEIKERVENWEEIDKAEGLQEIRLEVGDVDGVELEKESESVNPGERVCLDIEKDLG</sequence>
<name>A0AAV9PLU7_9PEZI</name>
<evidence type="ECO:0000313" key="3">
    <source>
        <dbReference type="Proteomes" id="UP001337655"/>
    </source>
</evidence>
<dbReference type="GeneID" id="89924667"/>
<gene>
    <name evidence="2" type="ORF">LTR77_003320</name>
</gene>
<proteinExistence type="predicted"/>
<evidence type="ECO:0000313" key="2">
    <source>
        <dbReference type="EMBL" id="KAK5173198.1"/>
    </source>
</evidence>
<feature type="compositionally biased region" description="Low complexity" evidence="1">
    <location>
        <begin position="80"/>
        <end position="117"/>
    </location>
</feature>
<accession>A0AAV9PLU7</accession>
<dbReference type="Proteomes" id="UP001337655">
    <property type="component" value="Unassembled WGS sequence"/>
</dbReference>
<feature type="compositionally biased region" description="Basic and acidic residues" evidence="1">
    <location>
        <begin position="214"/>
        <end position="235"/>
    </location>
</feature>
<dbReference type="EMBL" id="JAVRRT010000004">
    <property type="protein sequence ID" value="KAK5173198.1"/>
    <property type="molecule type" value="Genomic_DNA"/>
</dbReference>
<feature type="compositionally biased region" description="Basic and acidic residues" evidence="1">
    <location>
        <begin position="8"/>
        <end position="38"/>
    </location>
</feature>
<protein>
    <submittedName>
        <fullName evidence="2">Uncharacterized protein</fullName>
    </submittedName>
</protein>
<feature type="compositionally biased region" description="Acidic residues" evidence="1">
    <location>
        <begin position="55"/>
        <end position="70"/>
    </location>
</feature>
<comment type="caution">
    <text evidence="2">The sequence shown here is derived from an EMBL/GenBank/DDBJ whole genome shotgun (WGS) entry which is preliminary data.</text>
</comment>
<feature type="region of interest" description="Disordered" evidence="1">
    <location>
        <begin position="1"/>
        <end position="185"/>
    </location>
</feature>
<dbReference type="AlphaFoldDB" id="A0AAV9PLU7"/>
<evidence type="ECO:0000256" key="1">
    <source>
        <dbReference type="SAM" id="MobiDB-lite"/>
    </source>
</evidence>
<organism evidence="2 3">
    <name type="scientific">Saxophila tyrrhenica</name>
    <dbReference type="NCBI Taxonomy" id="1690608"/>
    <lineage>
        <taxon>Eukaryota</taxon>
        <taxon>Fungi</taxon>
        <taxon>Dikarya</taxon>
        <taxon>Ascomycota</taxon>
        <taxon>Pezizomycotina</taxon>
        <taxon>Dothideomycetes</taxon>
        <taxon>Dothideomycetidae</taxon>
        <taxon>Mycosphaerellales</taxon>
        <taxon>Extremaceae</taxon>
        <taxon>Saxophila</taxon>
    </lineage>
</organism>
<feature type="region of interest" description="Disordered" evidence="1">
    <location>
        <begin position="198"/>
        <end position="347"/>
    </location>
</feature>
<keyword evidence="3" id="KW-1185">Reference proteome</keyword>
<reference evidence="2 3" key="1">
    <citation type="submission" date="2023-08" db="EMBL/GenBank/DDBJ databases">
        <title>Black Yeasts Isolated from many extreme environments.</title>
        <authorList>
            <person name="Coleine C."/>
            <person name="Stajich J.E."/>
            <person name="Selbmann L."/>
        </authorList>
    </citation>
    <scope>NUCLEOTIDE SEQUENCE [LARGE SCALE GENOMIC DNA]</scope>
    <source>
        <strain evidence="2 3">CCFEE 5935</strain>
    </source>
</reference>
<dbReference type="RefSeq" id="XP_064661916.1">
    <property type="nucleotide sequence ID" value="XM_064800577.1"/>
</dbReference>